<evidence type="ECO:0000313" key="11">
    <source>
        <dbReference type="EMBL" id="KAF2667306.1"/>
    </source>
</evidence>
<evidence type="ECO:0000256" key="5">
    <source>
        <dbReference type="ARBA" id="ARBA00023159"/>
    </source>
</evidence>
<evidence type="ECO:0000256" key="8">
    <source>
        <dbReference type="ARBA" id="ARBA00032018"/>
    </source>
</evidence>
<gene>
    <name evidence="9" type="primary">MED19</name>
    <name evidence="11" type="ORF">BT63DRAFT_289722</name>
</gene>
<dbReference type="Pfam" id="PF08633">
    <property type="entry name" value="Rox3"/>
    <property type="match status" value="1"/>
</dbReference>
<name>A0A6A6U6N3_9PEZI</name>
<proteinExistence type="inferred from homology"/>
<evidence type="ECO:0000256" key="6">
    <source>
        <dbReference type="ARBA" id="ARBA00023163"/>
    </source>
</evidence>
<keyword evidence="7 9" id="KW-0539">Nucleus</keyword>
<comment type="subunit">
    <text evidence="9">Component of the Mediator complex.</text>
</comment>
<feature type="region of interest" description="Disordered" evidence="10">
    <location>
        <begin position="203"/>
        <end position="283"/>
    </location>
</feature>
<keyword evidence="6 9" id="KW-0804">Transcription</keyword>
<evidence type="ECO:0000256" key="7">
    <source>
        <dbReference type="ARBA" id="ARBA00023242"/>
    </source>
</evidence>
<comment type="function">
    <text evidence="9">Component of the Mediator complex, a coactivator involved in the regulated transcription of nearly all RNA polymerase II-dependent genes. Mediator functions as a bridge to convey information from gene-specific regulatory proteins to the basal RNA polymerase II transcription machinery. Mediator is recruited to promoters by direct interactions with regulatory proteins and serves as a scaffold for the assembly of a functional preinitiation complex with RNA polymerase II and the general transcription factors.</text>
</comment>
<keyword evidence="12" id="KW-1185">Reference proteome</keyword>
<dbReference type="GO" id="GO:0003712">
    <property type="term" value="F:transcription coregulator activity"/>
    <property type="evidence" value="ECO:0007669"/>
    <property type="project" value="InterPro"/>
</dbReference>
<dbReference type="OrthoDB" id="2160599at2759"/>
<feature type="region of interest" description="Disordered" evidence="10">
    <location>
        <begin position="1"/>
        <end position="26"/>
    </location>
</feature>
<organism evidence="11 12">
    <name type="scientific">Microthyrium microscopicum</name>
    <dbReference type="NCBI Taxonomy" id="703497"/>
    <lineage>
        <taxon>Eukaryota</taxon>
        <taxon>Fungi</taxon>
        <taxon>Dikarya</taxon>
        <taxon>Ascomycota</taxon>
        <taxon>Pezizomycotina</taxon>
        <taxon>Dothideomycetes</taxon>
        <taxon>Dothideomycetes incertae sedis</taxon>
        <taxon>Microthyriales</taxon>
        <taxon>Microthyriaceae</taxon>
        <taxon>Microthyrium</taxon>
    </lineage>
</organism>
<protein>
    <recommendedName>
        <fullName evidence="3 9">Mediator of RNA polymerase II transcription subunit 19</fullName>
    </recommendedName>
    <alternativeName>
        <fullName evidence="8 9">Mediator complex subunit 19</fullName>
    </alternativeName>
</protein>
<evidence type="ECO:0000256" key="4">
    <source>
        <dbReference type="ARBA" id="ARBA00023015"/>
    </source>
</evidence>
<accession>A0A6A6U6N3</accession>
<dbReference type="AlphaFoldDB" id="A0A6A6U6N3"/>
<keyword evidence="5 9" id="KW-0010">Activator</keyword>
<comment type="subcellular location">
    <subcellularLocation>
        <location evidence="1 9">Nucleus</location>
    </subcellularLocation>
</comment>
<evidence type="ECO:0000313" key="12">
    <source>
        <dbReference type="Proteomes" id="UP000799302"/>
    </source>
</evidence>
<feature type="compositionally biased region" description="Polar residues" evidence="10">
    <location>
        <begin position="209"/>
        <end position="221"/>
    </location>
</feature>
<comment type="similarity">
    <text evidence="2 9">Belongs to the Mediator complex subunit 19 family.</text>
</comment>
<evidence type="ECO:0000256" key="9">
    <source>
        <dbReference type="RuleBase" id="RU364151"/>
    </source>
</evidence>
<dbReference type="Proteomes" id="UP000799302">
    <property type="component" value="Unassembled WGS sequence"/>
</dbReference>
<dbReference type="EMBL" id="MU004237">
    <property type="protein sequence ID" value="KAF2667306.1"/>
    <property type="molecule type" value="Genomic_DNA"/>
</dbReference>
<dbReference type="GO" id="GO:0006357">
    <property type="term" value="P:regulation of transcription by RNA polymerase II"/>
    <property type="evidence" value="ECO:0007669"/>
    <property type="project" value="InterPro"/>
</dbReference>
<sequence length="283" mass="31507">MDASSAIPKTDNSPMEGVIDDSNSAPLENNVHDYVANLVGDRNKKPAIDFQNPGPLLLSCNRPPIRPTLHPSQNFIELLGLSELEKKFRRTDPDTGEKLVKLRKSYEGKIKELKIGGRNKAPEAPEQFKRMLEIPEEHYVSMHVRGQEPEDIVGTPEWEQKLNRALQMLPGKLPTKEDTFYKNLISLEETAVPTKINKSAPISFDANRKANSGKQISQAESKLQRPERHGAKRNYDDASYVGYGDGGEDDGTGDERKLGRKKQKLNFSGNSVPSAGGFSRNRG</sequence>
<reference evidence="11" key="1">
    <citation type="journal article" date="2020" name="Stud. Mycol.">
        <title>101 Dothideomycetes genomes: a test case for predicting lifestyles and emergence of pathogens.</title>
        <authorList>
            <person name="Haridas S."/>
            <person name="Albert R."/>
            <person name="Binder M."/>
            <person name="Bloem J."/>
            <person name="Labutti K."/>
            <person name="Salamov A."/>
            <person name="Andreopoulos B."/>
            <person name="Baker S."/>
            <person name="Barry K."/>
            <person name="Bills G."/>
            <person name="Bluhm B."/>
            <person name="Cannon C."/>
            <person name="Castanera R."/>
            <person name="Culley D."/>
            <person name="Daum C."/>
            <person name="Ezra D."/>
            <person name="Gonzalez J."/>
            <person name="Henrissat B."/>
            <person name="Kuo A."/>
            <person name="Liang C."/>
            <person name="Lipzen A."/>
            <person name="Lutzoni F."/>
            <person name="Magnuson J."/>
            <person name="Mondo S."/>
            <person name="Nolan M."/>
            <person name="Ohm R."/>
            <person name="Pangilinan J."/>
            <person name="Park H.-J."/>
            <person name="Ramirez L."/>
            <person name="Alfaro M."/>
            <person name="Sun H."/>
            <person name="Tritt A."/>
            <person name="Yoshinaga Y."/>
            <person name="Zwiers L.-H."/>
            <person name="Turgeon B."/>
            <person name="Goodwin S."/>
            <person name="Spatafora J."/>
            <person name="Crous P."/>
            <person name="Grigoriev I."/>
        </authorList>
    </citation>
    <scope>NUCLEOTIDE SEQUENCE</scope>
    <source>
        <strain evidence="11">CBS 115976</strain>
    </source>
</reference>
<evidence type="ECO:0000256" key="2">
    <source>
        <dbReference type="ARBA" id="ARBA00009259"/>
    </source>
</evidence>
<evidence type="ECO:0000256" key="1">
    <source>
        <dbReference type="ARBA" id="ARBA00004123"/>
    </source>
</evidence>
<keyword evidence="4 9" id="KW-0805">Transcription regulation</keyword>
<evidence type="ECO:0000256" key="3">
    <source>
        <dbReference type="ARBA" id="ARBA00019615"/>
    </source>
</evidence>
<feature type="compositionally biased region" description="Basic and acidic residues" evidence="10">
    <location>
        <begin position="222"/>
        <end position="236"/>
    </location>
</feature>
<evidence type="ECO:0000256" key="10">
    <source>
        <dbReference type="SAM" id="MobiDB-lite"/>
    </source>
</evidence>
<dbReference type="InterPro" id="IPR013942">
    <property type="entry name" value="Mediator_Med19_fun"/>
</dbReference>
<dbReference type="GO" id="GO:0016592">
    <property type="term" value="C:mediator complex"/>
    <property type="evidence" value="ECO:0007669"/>
    <property type="project" value="InterPro"/>
</dbReference>